<feature type="compositionally biased region" description="Polar residues" evidence="1">
    <location>
        <begin position="40"/>
        <end position="52"/>
    </location>
</feature>
<feature type="compositionally biased region" description="Polar residues" evidence="1">
    <location>
        <begin position="211"/>
        <end position="221"/>
    </location>
</feature>
<sequence>MAPSAPSPTGGGGERYSTRPYTFQQWDIDKGTELFRKQLEGSNGKKQGSQPSIKGGLPPHLLRQKINMDPPADAYDRTQVTTTPSNASTCLLNARQQKFQPFPTPEARHAYLPHDSQAVVLRRIPPRPPPPGPSHTHIQQRRPVDTRNQDIADVGLPASRWAGGPQQVQRQHSNEQSQAHEGQQALVPTGGVQLSVATYDGWSPFDRNDGEQCQQFNTNEPEQTERRKWRPKHSCDMQSQDLPDSVASSLSFNDSDNSLCEEAALRFEDIRNTVGGDLDLVPRAHGEGFFNKHQWDEYPDETRSLAWRPTYCQLWVKEMEKEQWPVAVFLNMKDMAHAECDVKPSNGWLMAPIDYPDTHIDPNDAKCVQNKAASVRRIQATSALKIKSDYSKLKRRVDEREGELKWEPTQDPFPVVPPAEQPAEHCAEPTPPSTQSYVNRSPVMAAELPIHRPERIVQHPIYGAITHLPHTFESKPPPTYLKIACFLRPAEEQDIPQILNIYNWEVSHGMQALDTRRLCLKDMERVFQQCKDAETPIIVAIAGTVAEAKARKESTITPYGRHTDSQQRLQQPAKDKVIGFAYVSILAPGLAGDINYNVGRFTGQVHIYVAYECRRKGIGRALLQRITIFCSRHAGYYAGEYKWYDPERMPTYDEAAYNSRNYSRIFIQFASRARNDPDTLWMSSFLDTENFICVSTQDKARKVGYGEAGKLVDCLVWQHDCQDLDNMRENIRFLR</sequence>
<accession>A0A9W8YUB5</accession>
<dbReference type="AlphaFoldDB" id="A0A9W8YUB5"/>
<evidence type="ECO:0000256" key="1">
    <source>
        <dbReference type="SAM" id="MobiDB-lite"/>
    </source>
</evidence>
<feature type="region of interest" description="Disordered" evidence="1">
    <location>
        <begin position="38"/>
        <end position="73"/>
    </location>
</feature>
<organism evidence="2 3">
    <name type="scientific">Gnomoniopsis smithogilvyi</name>
    <dbReference type="NCBI Taxonomy" id="1191159"/>
    <lineage>
        <taxon>Eukaryota</taxon>
        <taxon>Fungi</taxon>
        <taxon>Dikarya</taxon>
        <taxon>Ascomycota</taxon>
        <taxon>Pezizomycotina</taxon>
        <taxon>Sordariomycetes</taxon>
        <taxon>Sordariomycetidae</taxon>
        <taxon>Diaporthales</taxon>
        <taxon>Gnomoniaceae</taxon>
        <taxon>Gnomoniopsis</taxon>
    </lineage>
</organism>
<feature type="region of interest" description="Disordered" evidence="1">
    <location>
        <begin position="401"/>
        <end position="437"/>
    </location>
</feature>
<feature type="region of interest" description="Disordered" evidence="1">
    <location>
        <begin position="200"/>
        <end position="248"/>
    </location>
</feature>
<comment type="caution">
    <text evidence="2">The sequence shown here is derived from an EMBL/GenBank/DDBJ whole genome shotgun (WGS) entry which is preliminary data.</text>
</comment>
<evidence type="ECO:0000313" key="2">
    <source>
        <dbReference type="EMBL" id="KAJ4391165.1"/>
    </source>
</evidence>
<reference evidence="2" key="1">
    <citation type="submission" date="2022-10" db="EMBL/GenBank/DDBJ databases">
        <title>Tapping the CABI collections for fungal endophytes: first genome assemblies for Collariella, Neodidymelliopsis, Ascochyta clinopodiicola, Didymella pomorum, Didymosphaeria variabile, Neocosmospora piperis and Neocucurbitaria cava.</title>
        <authorList>
            <person name="Hill R."/>
        </authorList>
    </citation>
    <scope>NUCLEOTIDE SEQUENCE</scope>
    <source>
        <strain evidence="2">IMI 355082</strain>
    </source>
</reference>
<gene>
    <name evidence="2" type="ORF">N0V93_004781</name>
</gene>
<protein>
    <recommendedName>
        <fullName evidence="4">N-acetyltransferase domain-containing protein</fullName>
    </recommendedName>
</protein>
<evidence type="ECO:0000313" key="3">
    <source>
        <dbReference type="Proteomes" id="UP001140453"/>
    </source>
</evidence>
<dbReference type="OrthoDB" id="2129362at2759"/>
<dbReference type="EMBL" id="JAPEVB010000003">
    <property type="protein sequence ID" value="KAJ4391165.1"/>
    <property type="molecule type" value="Genomic_DNA"/>
</dbReference>
<name>A0A9W8YUB5_9PEZI</name>
<dbReference type="InterPro" id="IPR016181">
    <property type="entry name" value="Acyl_CoA_acyltransferase"/>
</dbReference>
<dbReference type="Proteomes" id="UP001140453">
    <property type="component" value="Unassembled WGS sequence"/>
</dbReference>
<dbReference type="Gene3D" id="3.40.630.30">
    <property type="match status" value="1"/>
</dbReference>
<feature type="compositionally biased region" description="Polar residues" evidence="1">
    <location>
        <begin position="166"/>
        <end position="181"/>
    </location>
</feature>
<feature type="region of interest" description="Disordered" evidence="1">
    <location>
        <begin position="124"/>
        <end position="183"/>
    </location>
</feature>
<proteinExistence type="predicted"/>
<dbReference type="SUPFAM" id="SSF55729">
    <property type="entry name" value="Acyl-CoA N-acyltransferases (Nat)"/>
    <property type="match status" value="1"/>
</dbReference>
<feature type="region of interest" description="Disordered" evidence="1">
    <location>
        <begin position="1"/>
        <end position="22"/>
    </location>
</feature>
<keyword evidence="3" id="KW-1185">Reference proteome</keyword>
<evidence type="ECO:0008006" key="4">
    <source>
        <dbReference type="Google" id="ProtNLM"/>
    </source>
</evidence>
<dbReference type="CDD" id="cd04301">
    <property type="entry name" value="NAT_SF"/>
    <property type="match status" value="1"/>
</dbReference>